<protein>
    <submittedName>
        <fullName evidence="1">Uncharacterized protein</fullName>
    </submittedName>
</protein>
<keyword evidence="2" id="KW-1185">Reference proteome</keyword>
<accession>A0ACB8SF70</accession>
<sequence length="534" mass="57038">MDNIITKLSPALDTAVAYVPAIEAERPASATERLPAEILIKIFNYCAENVDIVDDYVHIFTASLFTIAQTCGKWRAIALDLPALWTHISFQPTHVTRRMLELSKNEPIISIRADLHKPKQAYVKVVKKALAHAHRASEVTLRCSEWSHMRTLLTGARTPGPPLIMLRLLGPSTVKEDPVLPSSFFDSTAPWSLCTLELANLTIPPGLLPRHCAHLTHLTLRAVGQLSPDAVLAALGAAAETLEALSLQHLPLQPPPVEAPPLAAVITPRLVHVHTDCVFDNAHANAACVLLPLLTLPPHAYVSIWVQLAALASQEDFPPAAQSALAAHATTGPLLKSLILSHTQVQGLRGVWVRAWTAVAPGFFDDMAPPPKLDVRVVRAKDVSAAQMHHALLGLAAALPLGCVQALTLARLPSATAALLKALLAHVPALRELTVHGSAALRALCGGGALGALRPAVELSVYEAAGGADFGGLYEALDARAWLGRRVPRLTVCYSDVQLSALKAIAKLVDDIVWDGSYNGTEAVPIPGEREVKA</sequence>
<comment type="caution">
    <text evidence="1">The sequence shown here is derived from an EMBL/GenBank/DDBJ whole genome shotgun (WGS) entry which is preliminary data.</text>
</comment>
<proteinExistence type="predicted"/>
<evidence type="ECO:0000313" key="2">
    <source>
        <dbReference type="Proteomes" id="UP000814140"/>
    </source>
</evidence>
<name>A0ACB8SF70_9AGAM</name>
<gene>
    <name evidence="1" type="ORF">BV25DRAFT_1833612</name>
</gene>
<dbReference type="EMBL" id="MU277395">
    <property type="protein sequence ID" value="KAI0054551.1"/>
    <property type="molecule type" value="Genomic_DNA"/>
</dbReference>
<evidence type="ECO:0000313" key="1">
    <source>
        <dbReference type="EMBL" id="KAI0054551.1"/>
    </source>
</evidence>
<dbReference type="Proteomes" id="UP000814140">
    <property type="component" value="Unassembled WGS sequence"/>
</dbReference>
<reference evidence="1" key="2">
    <citation type="journal article" date="2022" name="New Phytol.">
        <title>Evolutionary transition to the ectomycorrhizal habit in the genomes of a hyperdiverse lineage of mushroom-forming fungi.</title>
        <authorList>
            <person name="Looney B."/>
            <person name="Miyauchi S."/>
            <person name="Morin E."/>
            <person name="Drula E."/>
            <person name="Courty P.E."/>
            <person name="Kohler A."/>
            <person name="Kuo A."/>
            <person name="LaButti K."/>
            <person name="Pangilinan J."/>
            <person name="Lipzen A."/>
            <person name="Riley R."/>
            <person name="Andreopoulos W."/>
            <person name="He G."/>
            <person name="Johnson J."/>
            <person name="Nolan M."/>
            <person name="Tritt A."/>
            <person name="Barry K.W."/>
            <person name="Grigoriev I.V."/>
            <person name="Nagy L.G."/>
            <person name="Hibbett D."/>
            <person name="Henrissat B."/>
            <person name="Matheny P.B."/>
            <person name="Labbe J."/>
            <person name="Martin F.M."/>
        </authorList>
    </citation>
    <scope>NUCLEOTIDE SEQUENCE</scope>
    <source>
        <strain evidence="1">HHB10654</strain>
    </source>
</reference>
<organism evidence="1 2">
    <name type="scientific">Artomyces pyxidatus</name>
    <dbReference type="NCBI Taxonomy" id="48021"/>
    <lineage>
        <taxon>Eukaryota</taxon>
        <taxon>Fungi</taxon>
        <taxon>Dikarya</taxon>
        <taxon>Basidiomycota</taxon>
        <taxon>Agaricomycotina</taxon>
        <taxon>Agaricomycetes</taxon>
        <taxon>Russulales</taxon>
        <taxon>Auriscalpiaceae</taxon>
        <taxon>Artomyces</taxon>
    </lineage>
</organism>
<reference evidence="1" key="1">
    <citation type="submission" date="2021-03" db="EMBL/GenBank/DDBJ databases">
        <authorList>
            <consortium name="DOE Joint Genome Institute"/>
            <person name="Ahrendt S."/>
            <person name="Looney B.P."/>
            <person name="Miyauchi S."/>
            <person name="Morin E."/>
            <person name="Drula E."/>
            <person name="Courty P.E."/>
            <person name="Chicoki N."/>
            <person name="Fauchery L."/>
            <person name="Kohler A."/>
            <person name="Kuo A."/>
            <person name="Labutti K."/>
            <person name="Pangilinan J."/>
            <person name="Lipzen A."/>
            <person name="Riley R."/>
            <person name="Andreopoulos W."/>
            <person name="He G."/>
            <person name="Johnson J."/>
            <person name="Barry K.W."/>
            <person name="Grigoriev I.V."/>
            <person name="Nagy L."/>
            <person name="Hibbett D."/>
            <person name="Henrissat B."/>
            <person name="Matheny P.B."/>
            <person name="Labbe J."/>
            <person name="Martin F."/>
        </authorList>
    </citation>
    <scope>NUCLEOTIDE SEQUENCE</scope>
    <source>
        <strain evidence="1">HHB10654</strain>
    </source>
</reference>